<evidence type="ECO:0000313" key="7">
    <source>
        <dbReference type="Proteomes" id="UP001605036"/>
    </source>
</evidence>
<gene>
    <name evidence="6" type="ORF">R1flu_012385</name>
</gene>
<evidence type="ECO:0000313" key="6">
    <source>
        <dbReference type="EMBL" id="KAL2644798.1"/>
    </source>
</evidence>
<dbReference type="EMBL" id="JBHFFA010000002">
    <property type="protein sequence ID" value="KAL2644798.1"/>
    <property type="molecule type" value="Genomic_DNA"/>
</dbReference>
<dbReference type="PANTHER" id="PTHR48046:SF1">
    <property type="entry name" value="GLYCOSYLTRANSFERASE-RELATED"/>
    <property type="match status" value="1"/>
</dbReference>
<protein>
    <recommendedName>
        <fullName evidence="5">Glycosyltransferase</fullName>
        <ecNumber evidence="5">2.4.1.-</ecNumber>
    </recommendedName>
</protein>
<sequence>MGLEVNPNATVWFVALPFFTHLKATSQLAEILAGRGLTVTLLGSKHDIQRLQASWGHIPESSNKRNIQFRSLDIELPDLGNTVGGNARLLKPFAQAELAFEEVLKSELARGSRPTCVIVDLFMPGARDLAAGAGIPAWPFLPFLSSFLTTNLYLKKLGAAGILTLPDSLEESDVKEEFINIPGLSLMKIYEVNAIYFKCNPLYRLGQRRADFLQEADVLIMTGFRELEPQAFSALEKLLYFNALQNSRKISKIWTVGPMFPLLSDNQVSVAKELVAEKVDPCIRFLDSQSPSSVVYVSFGTDVSVSQEQLLELVYGLESSQQPFICALRTPKSDQNSYVMVQDLLSDLDPALLSRISRRSLFVEWAPQMDVLSHASTGAFLSHCGFNSLLESVWHGVPILGWPRQYDQFTNCRHLVDEAQIALEVHPRLIPDGFVTRKDVEIVITTLFHTAEGKALRERARQMKQQAEESVGENGSSSKNLETLVAHIEHLAKQTSGSSNPKQST</sequence>
<accession>A0ABD1ZAP4</accession>
<organism evidence="6 7">
    <name type="scientific">Riccia fluitans</name>
    <dbReference type="NCBI Taxonomy" id="41844"/>
    <lineage>
        <taxon>Eukaryota</taxon>
        <taxon>Viridiplantae</taxon>
        <taxon>Streptophyta</taxon>
        <taxon>Embryophyta</taxon>
        <taxon>Marchantiophyta</taxon>
        <taxon>Marchantiopsida</taxon>
        <taxon>Marchantiidae</taxon>
        <taxon>Marchantiales</taxon>
        <taxon>Ricciaceae</taxon>
        <taxon>Riccia</taxon>
    </lineage>
</organism>
<evidence type="ECO:0000256" key="1">
    <source>
        <dbReference type="ARBA" id="ARBA00009995"/>
    </source>
</evidence>
<dbReference type="Proteomes" id="UP001605036">
    <property type="component" value="Unassembled WGS sequence"/>
</dbReference>
<dbReference type="EC" id="2.4.1.-" evidence="5"/>
<dbReference type="InterPro" id="IPR035595">
    <property type="entry name" value="UDP_glycos_trans_CS"/>
</dbReference>
<dbReference type="Gene3D" id="3.40.50.2000">
    <property type="entry name" value="Glycogen Phosphorylase B"/>
    <property type="match status" value="2"/>
</dbReference>
<name>A0ABD1ZAP4_9MARC</name>
<keyword evidence="7" id="KW-1185">Reference proteome</keyword>
<dbReference type="PANTHER" id="PTHR48046">
    <property type="entry name" value="UDP-GLYCOSYLTRANSFERASE 72E1"/>
    <property type="match status" value="1"/>
</dbReference>
<dbReference type="InterPro" id="IPR002213">
    <property type="entry name" value="UDP_glucos_trans"/>
</dbReference>
<comment type="caution">
    <text evidence="6">The sequence shown here is derived from an EMBL/GenBank/DDBJ whole genome shotgun (WGS) entry which is preliminary data.</text>
</comment>
<evidence type="ECO:0000256" key="5">
    <source>
        <dbReference type="RuleBase" id="RU362057"/>
    </source>
</evidence>
<comment type="similarity">
    <text evidence="1 4">Belongs to the UDP-glycosyltransferase family.</text>
</comment>
<dbReference type="PROSITE" id="PS00375">
    <property type="entry name" value="UDPGT"/>
    <property type="match status" value="1"/>
</dbReference>
<proteinExistence type="inferred from homology"/>
<reference evidence="6 7" key="1">
    <citation type="submission" date="2024-09" db="EMBL/GenBank/DDBJ databases">
        <title>Chromosome-scale assembly of Riccia fluitans.</title>
        <authorList>
            <person name="Paukszto L."/>
            <person name="Sawicki J."/>
            <person name="Karawczyk K."/>
            <person name="Piernik-Szablinska J."/>
            <person name="Szczecinska M."/>
            <person name="Mazdziarz M."/>
        </authorList>
    </citation>
    <scope>NUCLEOTIDE SEQUENCE [LARGE SCALE GENOMIC DNA]</scope>
    <source>
        <strain evidence="6">Rf_01</strain>
        <tissue evidence="6">Aerial parts of the thallus</tissue>
    </source>
</reference>
<dbReference type="FunFam" id="3.40.50.2000:FF:000060">
    <property type="entry name" value="Glycosyltransferase"/>
    <property type="match status" value="1"/>
</dbReference>
<dbReference type="GO" id="GO:0016757">
    <property type="term" value="F:glycosyltransferase activity"/>
    <property type="evidence" value="ECO:0007669"/>
    <property type="project" value="UniProtKB-KW"/>
</dbReference>
<keyword evidence="3 4" id="KW-0808">Transferase</keyword>
<evidence type="ECO:0000256" key="3">
    <source>
        <dbReference type="ARBA" id="ARBA00022679"/>
    </source>
</evidence>
<dbReference type="AlphaFoldDB" id="A0ABD1ZAP4"/>
<dbReference type="Pfam" id="PF00201">
    <property type="entry name" value="UDPGT"/>
    <property type="match status" value="1"/>
</dbReference>
<dbReference type="SUPFAM" id="SSF53756">
    <property type="entry name" value="UDP-Glycosyltransferase/glycogen phosphorylase"/>
    <property type="match status" value="1"/>
</dbReference>
<keyword evidence="2 4" id="KW-0328">Glycosyltransferase</keyword>
<evidence type="ECO:0000256" key="4">
    <source>
        <dbReference type="RuleBase" id="RU003718"/>
    </source>
</evidence>
<dbReference type="CDD" id="cd03784">
    <property type="entry name" value="GT1_Gtf-like"/>
    <property type="match status" value="1"/>
</dbReference>
<evidence type="ECO:0000256" key="2">
    <source>
        <dbReference type="ARBA" id="ARBA00022676"/>
    </source>
</evidence>